<keyword evidence="5" id="KW-0131">Cell cycle</keyword>
<keyword evidence="6" id="KW-0539">Nucleus</keyword>
<evidence type="ECO:0000313" key="8">
    <source>
        <dbReference type="EMBL" id="EOY20595.1"/>
    </source>
</evidence>
<dbReference type="GO" id="GO:0090575">
    <property type="term" value="C:RNA polymerase II transcription regulator complex"/>
    <property type="evidence" value="ECO:0000318"/>
    <property type="project" value="GO_Central"/>
</dbReference>
<dbReference type="Gene3D" id="3.30.160.60">
    <property type="entry name" value="Classic Zinc Finger"/>
    <property type="match status" value="1"/>
</dbReference>
<dbReference type="InterPro" id="IPR015633">
    <property type="entry name" value="E2F"/>
</dbReference>
<evidence type="ECO:0000256" key="4">
    <source>
        <dbReference type="ARBA" id="ARBA00023163"/>
    </source>
</evidence>
<comment type="subcellular location">
    <subcellularLocation>
        <location evidence="6">Nucleus</location>
    </subcellularLocation>
</comment>
<dbReference type="InterPro" id="IPR013087">
    <property type="entry name" value="Znf_C2H2_type"/>
</dbReference>
<dbReference type="Proteomes" id="UP000026915">
    <property type="component" value="Chromosome 3"/>
</dbReference>
<keyword evidence="3 6" id="KW-0238">DNA-binding</keyword>
<dbReference type="eggNOG" id="KOG2578">
    <property type="taxonomic scope" value="Eukaryota"/>
</dbReference>
<evidence type="ECO:0000256" key="3">
    <source>
        <dbReference type="ARBA" id="ARBA00023125"/>
    </source>
</evidence>
<reference evidence="8 9" key="1">
    <citation type="journal article" date="2013" name="Genome Biol.">
        <title>The genome sequence of the most widely cultivated cacao type and its use to identify candidate genes regulating pod color.</title>
        <authorList>
            <person name="Motamayor J.C."/>
            <person name="Mockaitis K."/>
            <person name="Schmutz J."/>
            <person name="Haiminen N."/>
            <person name="Iii D.L."/>
            <person name="Cornejo O."/>
            <person name="Findley S.D."/>
            <person name="Zheng P."/>
            <person name="Utro F."/>
            <person name="Royaert S."/>
            <person name="Saski C."/>
            <person name="Jenkins J."/>
            <person name="Podicheti R."/>
            <person name="Zhao M."/>
            <person name="Scheffler B.E."/>
            <person name="Stack J.C."/>
            <person name="Feltus F.A."/>
            <person name="Mustiga G.M."/>
            <person name="Amores F."/>
            <person name="Phillips W."/>
            <person name="Marelli J.P."/>
            <person name="May G.D."/>
            <person name="Shapiro H."/>
            <person name="Ma J."/>
            <person name="Bustamante C.D."/>
            <person name="Schnell R.J."/>
            <person name="Main D."/>
            <person name="Gilbert D."/>
            <person name="Parida L."/>
            <person name="Kuhn D.N."/>
        </authorList>
    </citation>
    <scope>NUCLEOTIDE SEQUENCE [LARGE SCALE GENOMIC DNA]</scope>
    <source>
        <strain evidence="9">cv. Matina 1-6</strain>
    </source>
</reference>
<name>A0A061FTB9_THECC</name>
<dbReference type="PANTHER" id="PTHR12081">
    <property type="entry name" value="TRANSCRIPTION FACTOR E2F"/>
    <property type="match status" value="1"/>
</dbReference>
<dbReference type="EMBL" id="CM001881">
    <property type="protein sequence ID" value="EOY20595.1"/>
    <property type="molecule type" value="Genomic_DNA"/>
</dbReference>
<dbReference type="AlphaFoldDB" id="A0A061FTB9"/>
<feature type="domain" description="C2H2-type" evidence="7">
    <location>
        <begin position="101"/>
        <end position="122"/>
    </location>
</feature>
<dbReference type="HOGENOM" id="CLU_1498883_0_0_1"/>
<keyword evidence="9" id="KW-1185">Reference proteome</keyword>
<dbReference type="Gramene" id="EOY20595">
    <property type="protein sequence ID" value="EOY20595"/>
    <property type="gene ID" value="TCM_011973"/>
</dbReference>
<dbReference type="InterPro" id="IPR003316">
    <property type="entry name" value="E2F_WHTH_DNA-bd_dom"/>
</dbReference>
<accession>A0A061FTB9</accession>
<dbReference type="GO" id="GO:0000978">
    <property type="term" value="F:RNA polymerase II cis-regulatory region sequence-specific DNA binding"/>
    <property type="evidence" value="ECO:0000318"/>
    <property type="project" value="GO_Central"/>
</dbReference>
<dbReference type="InterPro" id="IPR036388">
    <property type="entry name" value="WH-like_DNA-bd_sf"/>
</dbReference>
<evidence type="ECO:0000259" key="7">
    <source>
        <dbReference type="PROSITE" id="PS00028"/>
    </source>
</evidence>
<evidence type="ECO:0000256" key="1">
    <source>
        <dbReference type="ARBA" id="ARBA00010940"/>
    </source>
</evidence>
<dbReference type="SUPFAM" id="SSF46785">
    <property type="entry name" value="Winged helix' DNA-binding domain"/>
    <property type="match status" value="1"/>
</dbReference>
<sequence>MPVSSSPSLPESSSRHYTYSRKQKSLGLLCSNFLSLYNREDVELIGLDEAAAKLGVERHRIYDIVNVLESVGLAWLLETQDHFLSNLMGRKKNKPEQIFFCNICEKMIKDLSGFTAHIKDRHKKSRSCRKCNMIFTSDVDLLIHSDAKECYDYLKRIELLSQDEIKTEDLESSLEEVGEK</sequence>
<dbReference type="InParanoid" id="A0A061FTB9"/>
<dbReference type="Gene3D" id="1.10.10.10">
    <property type="entry name" value="Winged helix-like DNA-binding domain superfamily/Winged helix DNA-binding domain"/>
    <property type="match status" value="1"/>
</dbReference>
<comment type="similarity">
    <text evidence="1 6">Belongs to the E2F/DP family.</text>
</comment>
<dbReference type="GO" id="GO:0006357">
    <property type="term" value="P:regulation of transcription by RNA polymerase II"/>
    <property type="evidence" value="ECO:0000318"/>
    <property type="project" value="GO_Central"/>
</dbReference>
<evidence type="ECO:0000256" key="6">
    <source>
        <dbReference type="RuleBase" id="RU003796"/>
    </source>
</evidence>
<evidence type="ECO:0000313" key="9">
    <source>
        <dbReference type="Proteomes" id="UP000026915"/>
    </source>
</evidence>
<dbReference type="PANTHER" id="PTHR12081:SF106">
    <property type="entry name" value="E2F TRANSCRIPTION FACTOR-LIKE E2FE"/>
    <property type="match status" value="1"/>
</dbReference>
<dbReference type="Pfam" id="PF02319">
    <property type="entry name" value="WHD_E2F_TDP"/>
    <property type="match status" value="1"/>
</dbReference>
<evidence type="ECO:0000256" key="2">
    <source>
        <dbReference type="ARBA" id="ARBA00023015"/>
    </source>
</evidence>
<evidence type="ECO:0000256" key="5">
    <source>
        <dbReference type="ARBA" id="ARBA00023306"/>
    </source>
</evidence>
<dbReference type="PROSITE" id="PS00028">
    <property type="entry name" value="ZINC_FINGER_C2H2_1"/>
    <property type="match status" value="1"/>
</dbReference>
<gene>
    <name evidence="8" type="ORF">TCM_011973</name>
</gene>
<keyword evidence="4 6" id="KW-0804">Transcription</keyword>
<dbReference type="GO" id="GO:0000981">
    <property type="term" value="F:DNA-binding transcription factor activity, RNA polymerase II-specific"/>
    <property type="evidence" value="ECO:0000318"/>
    <property type="project" value="GO_Central"/>
</dbReference>
<protein>
    <submittedName>
        <fullName evidence="8">DP-E2F-like 1</fullName>
    </submittedName>
</protein>
<dbReference type="STRING" id="3641.A0A061FTB9"/>
<dbReference type="SMART" id="SM01372">
    <property type="entry name" value="E2F_TDP"/>
    <property type="match status" value="1"/>
</dbReference>
<organism evidence="8 9">
    <name type="scientific">Theobroma cacao</name>
    <name type="common">Cacao</name>
    <name type="synonym">Cocoa</name>
    <dbReference type="NCBI Taxonomy" id="3641"/>
    <lineage>
        <taxon>Eukaryota</taxon>
        <taxon>Viridiplantae</taxon>
        <taxon>Streptophyta</taxon>
        <taxon>Embryophyta</taxon>
        <taxon>Tracheophyta</taxon>
        <taxon>Spermatophyta</taxon>
        <taxon>Magnoliopsida</taxon>
        <taxon>eudicotyledons</taxon>
        <taxon>Gunneridae</taxon>
        <taxon>Pentapetalae</taxon>
        <taxon>rosids</taxon>
        <taxon>malvids</taxon>
        <taxon>Malvales</taxon>
        <taxon>Malvaceae</taxon>
        <taxon>Byttnerioideae</taxon>
        <taxon>Theobroma</taxon>
    </lineage>
</organism>
<dbReference type="InterPro" id="IPR036390">
    <property type="entry name" value="WH_DNA-bd_sf"/>
</dbReference>
<keyword evidence="2 6" id="KW-0805">Transcription regulation</keyword>
<proteinExistence type="inferred from homology"/>